<dbReference type="EMBL" id="MEHK01000005">
    <property type="protein sequence ID" value="OEJ21003.1"/>
    <property type="molecule type" value="Genomic_DNA"/>
</dbReference>
<feature type="region of interest" description="Disordered" evidence="1">
    <location>
        <begin position="1"/>
        <end position="22"/>
    </location>
</feature>
<dbReference type="AlphaFoldDB" id="A0A1E5NXQ7"/>
<feature type="compositionally biased region" description="Low complexity" evidence="1">
    <location>
        <begin position="371"/>
        <end position="382"/>
    </location>
</feature>
<feature type="region of interest" description="Disordered" evidence="1">
    <location>
        <begin position="285"/>
        <end position="304"/>
    </location>
</feature>
<feature type="compositionally biased region" description="Pro residues" evidence="1">
    <location>
        <begin position="430"/>
        <end position="443"/>
    </location>
</feature>
<feature type="region of interest" description="Disordered" evidence="1">
    <location>
        <begin position="369"/>
        <end position="476"/>
    </location>
</feature>
<dbReference type="Proteomes" id="UP000095705">
    <property type="component" value="Plasmid pACMP1"/>
</dbReference>
<dbReference type="OrthoDB" id="3848202at2"/>
<protein>
    <submittedName>
        <fullName evidence="2">Uncharacterized protein</fullName>
    </submittedName>
</protein>
<dbReference type="RefSeq" id="WP_069917891.1">
    <property type="nucleotide sequence ID" value="NZ_CM007203.1"/>
</dbReference>
<sequence>MPGLLAPQRERTFRKPTGRPNPPIILITGADKSGKRYEAARGSSSDLVGMTYWIGIGGSQGAADYYGRIEGARYEIVPHDGSYQEILDAIRCAIARPPVNGKPNMLVLDDVTSLWDLLSDEQALVARERAARRVRDSRGRLSLIDEPAVVDHGLWQDAKDRWGEVLWLLRRHSGPTLLIARQEVVTAYENDKPTRYTTRKIKAEKNLSSAVDATVELRALGEAYLTGGRTLHWEIKPGETQPLTDFSIDKLLRYLGFQEAADTRSTNELRPDAYLSELGRSTEAAQPATQAPVAAPQVAPSTPGLTGEQAVAIIGAALKNETDPVAALEDVREEWGRRTLARVSTETSLGVMNADDLLTRSLAIVKAKKTNSNGSGSDSGGSNREKRDAKPGHQSHPSAVTSSPTPVGPHTPTAEEPGQAGARPEEPDAAAPPPPDPDNPPPPTDERPEDTSAAEEPQDRPQQPLPARRMTKAQRDAERAREVLMAEAVIQARVLFVTVGEHLGPKSVAPMAELRNFLQEQRSAVIEVLEKEGQTELADSYRNARVPELRIAEMFAPYLNQGARPT</sequence>
<keyword evidence="3" id="KW-1185">Reference proteome</keyword>
<reference evidence="2 3" key="1">
    <citation type="submission" date="2016-08" db="EMBL/GenBank/DDBJ databases">
        <title>The complete genome of Streptomyces subrutilus 10-1-1.</title>
        <authorList>
            <person name="Chen X."/>
        </authorList>
    </citation>
    <scope>NUCLEOTIDE SEQUENCE [LARGE SCALE GENOMIC DNA]</scope>
    <source>
        <strain evidence="2 3">10-1-1</strain>
        <plasmid evidence="3">pacmp1</plasmid>
    </source>
</reference>
<proteinExistence type="predicted"/>
<geneLocation type="plasmid" evidence="3">
    <name>pacmp1</name>
</geneLocation>
<feature type="compositionally biased region" description="Polar residues" evidence="1">
    <location>
        <begin position="395"/>
        <end position="405"/>
    </location>
</feature>
<evidence type="ECO:0000256" key="1">
    <source>
        <dbReference type="SAM" id="MobiDB-lite"/>
    </source>
</evidence>
<accession>A0A1E5NXQ7</accession>
<gene>
    <name evidence="2" type="ORF">BGK67_34470</name>
</gene>
<keyword evidence="2" id="KW-0614">Plasmid</keyword>
<organism evidence="2 3">
    <name type="scientific">Streptomyces subrutilus</name>
    <dbReference type="NCBI Taxonomy" id="36818"/>
    <lineage>
        <taxon>Bacteria</taxon>
        <taxon>Bacillati</taxon>
        <taxon>Actinomycetota</taxon>
        <taxon>Actinomycetes</taxon>
        <taxon>Kitasatosporales</taxon>
        <taxon>Streptomycetaceae</taxon>
        <taxon>Streptomyces</taxon>
    </lineage>
</organism>
<feature type="compositionally biased region" description="Low complexity" evidence="1">
    <location>
        <begin position="285"/>
        <end position="303"/>
    </location>
</feature>
<evidence type="ECO:0000313" key="3">
    <source>
        <dbReference type="Proteomes" id="UP000095705"/>
    </source>
</evidence>
<comment type="caution">
    <text evidence="2">The sequence shown here is derived from an EMBL/GenBank/DDBJ whole genome shotgun (WGS) entry which is preliminary data.</text>
</comment>
<evidence type="ECO:0000313" key="2">
    <source>
        <dbReference type="EMBL" id="OEJ21003.1"/>
    </source>
</evidence>
<name>A0A1E5NXQ7_9ACTN</name>